<keyword evidence="1" id="KW-0732">Signal</keyword>
<feature type="signal peptide" evidence="1">
    <location>
        <begin position="1"/>
        <end position="25"/>
    </location>
</feature>
<evidence type="ECO:0000313" key="3">
    <source>
        <dbReference type="Proteomes" id="UP000295701"/>
    </source>
</evidence>
<keyword evidence="3" id="KW-1185">Reference proteome</keyword>
<dbReference type="Pfam" id="PF04390">
    <property type="entry name" value="LptE"/>
    <property type="match status" value="1"/>
</dbReference>
<accession>A0A4R6A695</accession>
<proteinExistence type="predicted"/>
<comment type="caution">
    <text evidence="2">The sequence shown here is derived from an EMBL/GenBank/DDBJ whole genome shotgun (WGS) entry which is preliminary data.</text>
</comment>
<feature type="chain" id="PRO_5020872962" description="LPS-assembly lipoprotein" evidence="1">
    <location>
        <begin position="26"/>
        <end position="171"/>
    </location>
</feature>
<evidence type="ECO:0000313" key="2">
    <source>
        <dbReference type="EMBL" id="TDL78395.1"/>
    </source>
</evidence>
<dbReference type="Gene3D" id="3.30.160.150">
    <property type="entry name" value="Lipoprotein like domain"/>
    <property type="match status" value="1"/>
</dbReference>
<evidence type="ECO:0008006" key="4">
    <source>
        <dbReference type="Google" id="ProtNLM"/>
    </source>
</evidence>
<dbReference type="OrthoDB" id="7629596at2"/>
<gene>
    <name evidence="2" type="ORF">E2L08_10660</name>
</gene>
<dbReference type="PROSITE" id="PS51257">
    <property type="entry name" value="PROKAR_LIPOPROTEIN"/>
    <property type="match status" value="1"/>
</dbReference>
<dbReference type="GO" id="GO:0043165">
    <property type="term" value="P:Gram-negative-bacterium-type cell outer membrane assembly"/>
    <property type="evidence" value="ECO:0007669"/>
    <property type="project" value="InterPro"/>
</dbReference>
<protein>
    <recommendedName>
        <fullName evidence="4">LPS-assembly lipoprotein</fullName>
    </recommendedName>
</protein>
<reference evidence="2 3" key="1">
    <citation type="submission" date="2019-03" db="EMBL/GenBank/DDBJ databases">
        <title>Primorskyibacter sp. SS33 isolated from sediments.</title>
        <authorList>
            <person name="Xunke S."/>
        </authorList>
    </citation>
    <scope>NUCLEOTIDE SEQUENCE [LARGE SCALE GENOMIC DNA]</scope>
    <source>
        <strain evidence="2 3">SS33</strain>
    </source>
</reference>
<dbReference type="EMBL" id="SNAA01000011">
    <property type="protein sequence ID" value="TDL78395.1"/>
    <property type="molecule type" value="Genomic_DNA"/>
</dbReference>
<dbReference type="AlphaFoldDB" id="A0A4R6A695"/>
<dbReference type="Proteomes" id="UP000295701">
    <property type="component" value="Unassembled WGS sequence"/>
</dbReference>
<evidence type="ECO:0000256" key="1">
    <source>
        <dbReference type="SAM" id="SignalP"/>
    </source>
</evidence>
<dbReference type="RefSeq" id="WP_133397068.1">
    <property type="nucleotide sequence ID" value="NZ_SNAA01000011.1"/>
</dbReference>
<dbReference type="GO" id="GO:0019867">
    <property type="term" value="C:outer membrane"/>
    <property type="evidence" value="ECO:0007669"/>
    <property type="project" value="InterPro"/>
</dbReference>
<name>A0A4R6A695_9RHOB</name>
<dbReference type="InterPro" id="IPR007485">
    <property type="entry name" value="LPS_assembly_LptE"/>
</dbReference>
<sequence>MWWSRGAILSAAAMLAACGFTPVYGPGGAASGLSGQILADAPEDAAGYAYVRQVEDRLGLPTTPLYRLAAEIVLDEDGFGITPARDTTRFQITGTVVYSLSDIASGAPLTSGTLSSFTSYSAPVVRPGAGSVAGNSVTVRAARQDAVERLMTILANQTAARLLATAPDWRP</sequence>
<organism evidence="2 3">
    <name type="scientific">Palleronia sediminis</name>
    <dbReference type="NCBI Taxonomy" id="2547833"/>
    <lineage>
        <taxon>Bacteria</taxon>
        <taxon>Pseudomonadati</taxon>
        <taxon>Pseudomonadota</taxon>
        <taxon>Alphaproteobacteria</taxon>
        <taxon>Rhodobacterales</taxon>
        <taxon>Roseobacteraceae</taxon>
        <taxon>Palleronia</taxon>
    </lineage>
</organism>